<dbReference type="PANTHER" id="PTHR15746">
    <property type="entry name" value="RAB11-RELATED"/>
    <property type="match status" value="1"/>
</dbReference>
<feature type="domain" description="C2" evidence="7">
    <location>
        <begin position="1"/>
        <end position="107"/>
    </location>
</feature>
<feature type="compositionally biased region" description="Low complexity" evidence="6">
    <location>
        <begin position="438"/>
        <end position="467"/>
    </location>
</feature>
<dbReference type="SUPFAM" id="SSF144270">
    <property type="entry name" value="Eferin C-derminal domain-like"/>
    <property type="match status" value="1"/>
</dbReference>
<dbReference type="Gene3D" id="1.20.5.2440">
    <property type="match status" value="1"/>
</dbReference>
<dbReference type="InterPro" id="IPR035892">
    <property type="entry name" value="C2_domain_sf"/>
</dbReference>
<feature type="compositionally biased region" description="Polar residues" evidence="6">
    <location>
        <begin position="390"/>
        <end position="418"/>
    </location>
</feature>
<dbReference type="PROSITE" id="PS50004">
    <property type="entry name" value="C2"/>
    <property type="match status" value="1"/>
</dbReference>
<dbReference type="GO" id="GO:0045055">
    <property type="term" value="P:regulated exocytosis"/>
    <property type="evidence" value="ECO:0007669"/>
    <property type="project" value="TreeGrafter"/>
</dbReference>
<evidence type="ECO:0000313" key="10">
    <source>
        <dbReference type="Proteomes" id="UP000318571"/>
    </source>
</evidence>
<dbReference type="Proteomes" id="UP000318571">
    <property type="component" value="Chromosome 9"/>
</dbReference>
<keyword evidence="2" id="KW-0813">Transport</keyword>
<dbReference type="PROSITE" id="PS51511">
    <property type="entry name" value="FIP_RBD"/>
    <property type="match status" value="1"/>
</dbReference>
<dbReference type="PANTHER" id="PTHR15746:SF23">
    <property type="entry name" value="RAB11 INTERACTING PROTEIN, ISOFORM A"/>
    <property type="match status" value="1"/>
</dbReference>
<dbReference type="Pfam" id="PF09457">
    <property type="entry name" value="RBD-FIP"/>
    <property type="match status" value="1"/>
</dbReference>
<feature type="region of interest" description="Disordered" evidence="6">
    <location>
        <begin position="137"/>
        <end position="164"/>
    </location>
</feature>
<dbReference type="STRING" id="6832.A0A553NXR0"/>
<dbReference type="Pfam" id="PF00168">
    <property type="entry name" value="C2"/>
    <property type="match status" value="1"/>
</dbReference>
<dbReference type="GO" id="GO:0055037">
    <property type="term" value="C:recycling endosome"/>
    <property type="evidence" value="ECO:0007669"/>
    <property type="project" value="UniProtKB-SubCell"/>
</dbReference>
<evidence type="ECO:0000256" key="2">
    <source>
        <dbReference type="ARBA" id="ARBA00022448"/>
    </source>
</evidence>
<feature type="compositionally biased region" description="Basic and acidic residues" evidence="6">
    <location>
        <begin position="512"/>
        <end position="533"/>
    </location>
</feature>
<comment type="subcellular location">
    <subcellularLocation>
        <location evidence="1">Recycling endosome</location>
    </subcellularLocation>
</comment>
<evidence type="ECO:0000259" key="7">
    <source>
        <dbReference type="PROSITE" id="PS50004"/>
    </source>
</evidence>
<dbReference type="GO" id="GO:0031267">
    <property type="term" value="F:small GTPase binding"/>
    <property type="evidence" value="ECO:0007669"/>
    <property type="project" value="InterPro"/>
</dbReference>
<gene>
    <name evidence="9" type="ORF">TCAL_13496</name>
</gene>
<feature type="domain" description="FIP-RBD" evidence="8">
    <location>
        <begin position="577"/>
        <end position="639"/>
    </location>
</feature>
<dbReference type="InterPro" id="IPR000008">
    <property type="entry name" value="C2_dom"/>
</dbReference>
<dbReference type="AlphaFoldDB" id="A0A553NXR0"/>
<dbReference type="SMART" id="SM00239">
    <property type="entry name" value="C2"/>
    <property type="match status" value="1"/>
</dbReference>
<feature type="region of interest" description="Disordered" evidence="6">
    <location>
        <begin position="200"/>
        <end position="264"/>
    </location>
</feature>
<evidence type="ECO:0000313" key="9">
    <source>
        <dbReference type="EMBL" id="TRY70206.1"/>
    </source>
</evidence>
<evidence type="ECO:0000256" key="6">
    <source>
        <dbReference type="SAM" id="MobiDB-lite"/>
    </source>
</evidence>
<keyword evidence="4" id="KW-0967">Endosome</keyword>
<protein>
    <submittedName>
        <fullName evidence="9">Uncharacterized protein</fullName>
    </submittedName>
</protein>
<feature type="compositionally biased region" description="Low complexity" evidence="6">
    <location>
        <begin position="475"/>
        <end position="484"/>
    </location>
</feature>
<reference evidence="9 10" key="1">
    <citation type="journal article" date="2018" name="Nat. Ecol. Evol.">
        <title>Genomic signatures of mitonuclear coevolution across populations of Tigriopus californicus.</title>
        <authorList>
            <person name="Barreto F.S."/>
            <person name="Watson E.T."/>
            <person name="Lima T.G."/>
            <person name="Willett C.S."/>
            <person name="Edmands S."/>
            <person name="Li W."/>
            <person name="Burton R.S."/>
        </authorList>
    </citation>
    <scope>NUCLEOTIDE SEQUENCE [LARGE SCALE GENOMIC DNA]</scope>
    <source>
        <strain evidence="9 10">San Diego</strain>
    </source>
</reference>
<sequence length="651" mass="71129">MWSPTHVQVLVKRARGLILKGKNGTNDAFVTIALGKEKYQTSVKEKAADPVEWCEQCELMIPAQGNTAEVVLTVLHRNFLGVDEFLGLVNIPLRDFDVYERPKTKWYSLKCKPGQTKADYRGDLEVRTSFTVKSVNDKPDRELGSTADLKSSKKDKHKGSLQSLNKAANTIGGSLLSLGTKEKKNLKKFAKTVGSKVDKMGEKAKKTLSKTNLNRDDQPSALPNKLNMSDLDAPFSASFKTDFSRSGSDRRNRDPGVESDDEDDMFKFDALSHRSSGSSLNVGNLGLVSKTSTPNSASMENVNGVSTLSPTSNDLYRKSFGTPNSNRKDTVSPLSTPTTSRSILMQGPAKSLRSSGPEPVLDEWEAKLLGKKGVPYQGSSRPTSHDAMSLVSQGSQNSFSAIGDKSSTLPHDSSNRSRALTPPQETPSGRKKIIPVGSDFESSPSPESPRSTFETPNVSRNSSSVSKNESHHSVSRNSSSVSKSTPDPGPDSLDEEKKRKSIGLKVKTGYSLKDKEEKKNQAKVAQKDFRKSTDSIGGHSRNHSDGSSNSGFPPSGTRVVLGRETTPTPQSQYADLHSKLPREVTTKFDGTSRDGLIEMVLDLQAKLAHSEKKQSELEDYIDTLLMKVIQSAPDLLQKNNIMEKKYGRIVT</sequence>
<dbReference type="InterPro" id="IPR019018">
    <property type="entry name" value="Rab-bd_FIP-RBD"/>
</dbReference>
<keyword evidence="5" id="KW-0653">Protein transport</keyword>
<feature type="region of interest" description="Disordered" evidence="6">
    <location>
        <begin position="292"/>
        <end position="358"/>
    </location>
</feature>
<comment type="caution">
    <text evidence="9">The sequence shown here is derived from an EMBL/GenBank/DDBJ whole genome shotgun (WGS) entry which is preliminary data.</text>
</comment>
<evidence type="ECO:0000256" key="5">
    <source>
        <dbReference type="ARBA" id="ARBA00022927"/>
    </source>
</evidence>
<feature type="compositionally biased region" description="Polar residues" evidence="6">
    <location>
        <begin position="292"/>
        <end position="314"/>
    </location>
</feature>
<proteinExistence type="predicted"/>
<dbReference type="FunFam" id="2.60.40.150:FF:000151">
    <property type="entry name" value="Rab11 family-interacting protein 1"/>
    <property type="match status" value="1"/>
</dbReference>
<dbReference type="GO" id="GO:0015031">
    <property type="term" value="P:protein transport"/>
    <property type="evidence" value="ECO:0007669"/>
    <property type="project" value="UniProtKB-KW"/>
</dbReference>
<feature type="compositionally biased region" description="Basic and acidic residues" evidence="6">
    <location>
        <begin position="247"/>
        <end position="256"/>
    </location>
</feature>
<keyword evidence="3" id="KW-0597">Phosphoprotein</keyword>
<dbReference type="EMBL" id="VCGU01000009">
    <property type="protein sequence ID" value="TRY70206.1"/>
    <property type="molecule type" value="Genomic_DNA"/>
</dbReference>
<dbReference type="Gene3D" id="2.60.40.150">
    <property type="entry name" value="C2 domain"/>
    <property type="match status" value="1"/>
</dbReference>
<dbReference type="InterPro" id="IPR037245">
    <property type="entry name" value="FIP-RBD_C_sf"/>
</dbReference>
<organism evidence="9 10">
    <name type="scientific">Tigriopus californicus</name>
    <name type="common">Marine copepod</name>
    <dbReference type="NCBI Taxonomy" id="6832"/>
    <lineage>
        <taxon>Eukaryota</taxon>
        <taxon>Metazoa</taxon>
        <taxon>Ecdysozoa</taxon>
        <taxon>Arthropoda</taxon>
        <taxon>Crustacea</taxon>
        <taxon>Multicrustacea</taxon>
        <taxon>Hexanauplia</taxon>
        <taxon>Copepoda</taxon>
        <taxon>Harpacticoida</taxon>
        <taxon>Harpacticidae</taxon>
        <taxon>Tigriopus</taxon>
    </lineage>
</organism>
<name>A0A553NXR0_TIGCA</name>
<accession>A0A553NXR0</accession>
<evidence type="ECO:0000256" key="3">
    <source>
        <dbReference type="ARBA" id="ARBA00022553"/>
    </source>
</evidence>
<evidence type="ECO:0000256" key="1">
    <source>
        <dbReference type="ARBA" id="ARBA00004172"/>
    </source>
</evidence>
<feature type="compositionally biased region" description="Polar residues" evidence="6">
    <location>
        <begin position="332"/>
        <end position="343"/>
    </location>
</feature>
<evidence type="ECO:0000256" key="4">
    <source>
        <dbReference type="ARBA" id="ARBA00022753"/>
    </source>
</evidence>
<feature type="region of interest" description="Disordered" evidence="6">
    <location>
        <begin position="373"/>
        <end position="573"/>
    </location>
</feature>
<dbReference type="InterPro" id="IPR037789">
    <property type="entry name" value="FIP_classI"/>
</dbReference>
<dbReference type="OMA" id="IPEQGNT"/>
<keyword evidence="10" id="KW-1185">Reference proteome</keyword>
<evidence type="ECO:0000259" key="8">
    <source>
        <dbReference type="PROSITE" id="PS51511"/>
    </source>
</evidence>
<dbReference type="SUPFAM" id="SSF49562">
    <property type="entry name" value="C2 domain (Calcium/lipid-binding domain, CaLB)"/>
    <property type="match status" value="1"/>
</dbReference>